<keyword evidence="1" id="KW-0175">Coiled coil</keyword>
<proteinExistence type="predicted"/>
<name>A0AAN7RCW8_TRANT</name>
<evidence type="ECO:0000313" key="4">
    <source>
        <dbReference type="Proteomes" id="UP001346149"/>
    </source>
</evidence>
<feature type="compositionally biased region" description="Basic residues" evidence="2">
    <location>
        <begin position="474"/>
        <end position="495"/>
    </location>
</feature>
<dbReference type="AlphaFoldDB" id="A0AAN7RCW8"/>
<dbReference type="Proteomes" id="UP001346149">
    <property type="component" value="Unassembled WGS sequence"/>
</dbReference>
<evidence type="ECO:0000256" key="1">
    <source>
        <dbReference type="SAM" id="Coils"/>
    </source>
</evidence>
<reference evidence="3 4" key="1">
    <citation type="journal article" date="2023" name="Hortic Res">
        <title>Pangenome of water caltrop reveals structural variations and asymmetric subgenome divergence after allopolyploidization.</title>
        <authorList>
            <person name="Zhang X."/>
            <person name="Chen Y."/>
            <person name="Wang L."/>
            <person name="Yuan Y."/>
            <person name="Fang M."/>
            <person name="Shi L."/>
            <person name="Lu R."/>
            <person name="Comes H.P."/>
            <person name="Ma Y."/>
            <person name="Chen Y."/>
            <person name="Huang G."/>
            <person name="Zhou Y."/>
            <person name="Zheng Z."/>
            <person name="Qiu Y."/>
        </authorList>
    </citation>
    <scope>NUCLEOTIDE SEQUENCE [LARGE SCALE GENOMIC DNA]</scope>
    <source>
        <strain evidence="3">F231</strain>
    </source>
</reference>
<feature type="region of interest" description="Disordered" evidence="2">
    <location>
        <begin position="1"/>
        <end position="25"/>
    </location>
</feature>
<dbReference type="EMBL" id="JAXQNO010000005">
    <property type="protein sequence ID" value="KAK4798272.1"/>
    <property type="molecule type" value="Genomic_DNA"/>
</dbReference>
<evidence type="ECO:0000313" key="3">
    <source>
        <dbReference type="EMBL" id="KAK4798272.1"/>
    </source>
</evidence>
<dbReference type="InterPro" id="IPR038745">
    <property type="entry name" value="AT4G37440-like"/>
</dbReference>
<gene>
    <name evidence="3" type="ORF">SAY86_030598</name>
</gene>
<comment type="caution">
    <text evidence="3">The sequence shown here is derived from an EMBL/GenBank/DDBJ whole genome shotgun (WGS) entry which is preliminary data.</text>
</comment>
<protein>
    <submittedName>
        <fullName evidence="3">Uncharacterized protein</fullName>
    </submittedName>
</protein>
<organism evidence="3 4">
    <name type="scientific">Trapa natans</name>
    <name type="common">Water chestnut</name>
    <dbReference type="NCBI Taxonomy" id="22666"/>
    <lineage>
        <taxon>Eukaryota</taxon>
        <taxon>Viridiplantae</taxon>
        <taxon>Streptophyta</taxon>
        <taxon>Embryophyta</taxon>
        <taxon>Tracheophyta</taxon>
        <taxon>Spermatophyta</taxon>
        <taxon>Magnoliopsida</taxon>
        <taxon>eudicotyledons</taxon>
        <taxon>Gunneridae</taxon>
        <taxon>Pentapetalae</taxon>
        <taxon>rosids</taxon>
        <taxon>malvids</taxon>
        <taxon>Myrtales</taxon>
        <taxon>Lythraceae</taxon>
        <taxon>Trapa</taxon>
    </lineage>
</organism>
<dbReference type="CDD" id="cd11650">
    <property type="entry name" value="AT4G37440_like"/>
    <property type="match status" value="1"/>
</dbReference>
<sequence length="495" mass="54860">MDGGSGLQINTKMDVPRDAPGSSTDVETVGACIESEVKLMHCMSNFVDSAFNMETSVETGLKGEMNDEIVEVDITNEGPSITDVVEIEEPVVGQDSTENSSSFSGTISGSENAAILSDGEVESKNLDGNESGYYLPGFYERFTLRKKRLTDHWTRFIHPLKWRCRWLELQIKEFQSRALQYDKELEGCEEAKQHLFENSMLEEVNSRSLAFSGQLPKKDVMKRRKRKRIEETMDMASYMSNHNLFSYYDKKNSSERFFAKDGNGNRAMTNGMPSLGSDNSIHLRDGDTSMEQILARIMMAQSQIHQLKTRIEKVISENPGKFSSVNRLSLAVSGSAGNISDEVPASPATKGQLPSIKSLCAAAELVSDGDATDMLLPSQPISEHLGITALPDVVESTKKIEDGLYINSGMVEKEMLDSEKVGDEEDMKPEKEPERLKVALSAGIAEAALPVGTPTPLDTENVKFRAPLKTYVSRNKRKRRRRGAAAHKKTKRLPG</sequence>
<keyword evidence="4" id="KW-1185">Reference proteome</keyword>
<accession>A0AAN7RCW8</accession>
<dbReference type="PANTHER" id="PTHR34057">
    <property type="entry name" value="ELONGATION FACTOR"/>
    <property type="match status" value="1"/>
</dbReference>
<feature type="coiled-coil region" evidence="1">
    <location>
        <begin position="290"/>
        <end position="317"/>
    </location>
</feature>
<evidence type="ECO:0000256" key="2">
    <source>
        <dbReference type="SAM" id="MobiDB-lite"/>
    </source>
</evidence>
<dbReference type="PANTHER" id="PTHR34057:SF10">
    <property type="entry name" value="TRANSPOSASE, PTTA_EN_SPM, PLANT"/>
    <property type="match status" value="1"/>
</dbReference>
<feature type="region of interest" description="Disordered" evidence="2">
    <location>
        <begin position="472"/>
        <end position="495"/>
    </location>
</feature>